<accession>A0A9J6RS87</accession>
<evidence type="ECO:0000313" key="2">
    <source>
        <dbReference type="EMBL" id="MCZ0867137.1"/>
    </source>
</evidence>
<dbReference type="RefSeq" id="WP_258333066.1">
    <property type="nucleotide sequence ID" value="NZ_JAPTGG010000023.1"/>
</dbReference>
<reference evidence="2 3" key="1">
    <citation type="submission" date="2022-12" db="EMBL/GenBank/DDBJ databases">
        <title>Dasania phycosphaerae sp. nov., isolated from particulate material of the south coast of Korea.</title>
        <authorList>
            <person name="Jiang Y."/>
        </authorList>
    </citation>
    <scope>NUCLEOTIDE SEQUENCE [LARGE SCALE GENOMIC DNA]</scope>
    <source>
        <strain evidence="2 3">GY-19</strain>
    </source>
</reference>
<dbReference type="CDD" id="cd12797">
    <property type="entry name" value="M23_peptidase"/>
    <property type="match status" value="1"/>
</dbReference>
<keyword evidence="3" id="KW-1185">Reference proteome</keyword>
<dbReference type="InterPro" id="IPR016047">
    <property type="entry name" value="M23ase_b-sheet_dom"/>
</dbReference>
<proteinExistence type="predicted"/>
<organism evidence="2 3">
    <name type="scientific">Dasania phycosphaerae</name>
    <dbReference type="NCBI Taxonomy" id="2950436"/>
    <lineage>
        <taxon>Bacteria</taxon>
        <taxon>Pseudomonadati</taxon>
        <taxon>Pseudomonadota</taxon>
        <taxon>Gammaproteobacteria</taxon>
        <taxon>Cellvibrionales</taxon>
        <taxon>Spongiibacteraceae</taxon>
        <taxon>Dasania</taxon>
    </lineage>
</organism>
<evidence type="ECO:0000259" key="1">
    <source>
        <dbReference type="Pfam" id="PF01551"/>
    </source>
</evidence>
<name>A0A9J6RS87_9GAMM</name>
<gene>
    <name evidence="2" type="ORF">O0V09_18220</name>
</gene>
<dbReference type="EMBL" id="JAPTGG010000023">
    <property type="protein sequence ID" value="MCZ0867137.1"/>
    <property type="molecule type" value="Genomic_DNA"/>
</dbReference>
<dbReference type="PANTHER" id="PTHR21666:SF285">
    <property type="entry name" value="M23 FAMILY METALLOPEPTIDASE"/>
    <property type="match status" value="1"/>
</dbReference>
<evidence type="ECO:0000313" key="3">
    <source>
        <dbReference type="Proteomes" id="UP001069090"/>
    </source>
</evidence>
<dbReference type="FunFam" id="2.70.70.10:FF:000019">
    <property type="entry name" value="M23 family peptidase"/>
    <property type="match status" value="1"/>
</dbReference>
<dbReference type="AlphaFoldDB" id="A0A9J6RS87"/>
<dbReference type="InterPro" id="IPR011055">
    <property type="entry name" value="Dup_hybrid_motif"/>
</dbReference>
<dbReference type="SUPFAM" id="SSF51261">
    <property type="entry name" value="Duplicated hybrid motif"/>
    <property type="match status" value="1"/>
</dbReference>
<feature type="domain" description="M23ase beta-sheet core" evidence="1">
    <location>
        <begin position="170"/>
        <end position="265"/>
    </location>
</feature>
<sequence length="274" mass="29712">MLKILLVLTLLFTPKLWAEELVLGGVSLNGHFIQGGLVIGRGLPGTEVSLDEQKVRVSEQGLFSLGFDRDAPATMQLSLALPDGSTLAHRLDIARRDYNIQRIEGIAKKIMSPSEQDLKRIRAEAAQVRAARAAIQQREDFAGQFVWPLTGPITGVFGSQRVYNGQPKRPHYGVDVAAPTGTPLSTPASGIVTLAHDDMFYSGGTLIIDHGYGVSSTLMHLSKVLVKVGDVVQPGDIVAEVGASGRATGPHLDWRMNWYQSRIDPQLLVEAMPK</sequence>
<dbReference type="Pfam" id="PF01551">
    <property type="entry name" value="Peptidase_M23"/>
    <property type="match status" value="1"/>
</dbReference>
<dbReference type="GO" id="GO:0004222">
    <property type="term" value="F:metalloendopeptidase activity"/>
    <property type="evidence" value="ECO:0007669"/>
    <property type="project" value="TreeGrafter"/>
</dbReference>
<comment type="caution">
    <text evidence="2">The sequence shown here is derived from an EMBL/GenBank/DDBJ whole genome shotgun (WGS) entry which is preliminary data.</text>
</comment>
<dbReference type="Proteomes" id="UP001069090">
    <property type="component" value="Unassembled WGS sequence"/>
</dbReference>
<dbReference type="Gene3D" id="2.70.70.10">
    <property type="entry name" value="Glucose Permease (Domain IIA)"/>
    <property type="match status" value="1"/>
</dbReference>
<protein>
    <submittedName>
        <fullName evidence="2">M23 family metallopeptidase</fullName>
    </submittedName>
</protein>
<dbReference type="PANTHER" id="PTHR21666">
    <property type="entry name" value="PEPTIDASE-RELATED"/>
    <property type="match status" value="1"/>
</dbReference>
<dbReference type="InterPro" id="IPR050570">
    <property type="entry name" value="Cell_wall_metabolism_enzyme"/>
</dbReference>